<dbReference type="Pfam" id="PF00583">
    <property type="entry name" value="Acetyltransf_1"/>
    <property type="match status" value="1"/>
</dbReference>
<accession>A0ABW9W9W3</accession>
<dbReference type="RefSeq" id="WP_161058314.1">
    <property type="nucleotide sequence ID" value="NZ_WWCT01000053.1"/>
</dbReference>
<dbReference type="InterPro" id="IPR016181">
    <property type="entry name" value="Acyl_CoA_acyltransferase"/>
</dbReference>
<dbReference type="InterPro" id="IPR000182">
    <property type="entry name" value="GNAT_dom"/>
</dbReference>
<gene>
    <name evidence="2" type="ORF">GTP69_30145</name>
</gene>
<dbReference type="PROSITE" id="PS51186">
    <property type="entry name" value="GNAT"/>
    <property type="match status" value="1"/>
</dbReference>
<evidence type="ECO:0000313" key="2">
    <source>
        <dbReference type="EMBL" id="MYN30670.1"/>
    </source>
</evidence>
<reference evidence="2 3" key="1">
    <citation type="submission" date="2019-12" db="EMBL/GenBank/DDBJ databases">
        <title>Novel species isolated from a subtropical stream in China.</title>
        <authorList>
            <person name="Lu H."/>
        </authorList>
    </citation>
    <scope>NUCLEOTIDE SEQUENCE [LARGE SCALE GENOMIC DNA]</scope>
    <source>
        <strain evidence="2 3">CY42W</strain>
    </source>
</reference>
<comment type="caution">
    <text evidence="2">The sequence shown here is derived from an EMBL/GenBank/DDBJ whole genome shotgun (WGS) entry which is preliminary data.</text>
</comment>
<keyword evidence="3" id="KW-1185">Reference proteome</keyword>
<dbReference type="PANTHER" id="PTHR43233">
    <property type="entry name" value="FAMILY N-ACETYLTRANSFERASE, PUTATIVE (AFU_ORTHOLOGUE AFUA_6G03350)-RELATED"/>
    <property type="match status" value="1"/>
</dbReference>
<dbReference type="PANTHER" id="PTHR43233:SF1">
    <property type="entry name" value="FAMILY N-ACETYLTRANSFERASE, PUTATIVE (AFU_ORTHOLOGUE AFUA_6G03350)-RELATED"/>
    <property type="match status" value="1"/>
</dbReference>
<dbReference type="CDD" id="cd04301">
    <property type="entry name" value="NAT_SF"/>
    <property type="match status" value="1"/>
</dbReference>
<evidence type="ECO:0000313" key="3">
    <source>
        <dbReference type="Proteomes" id="UP000642144"/>
    </source>
</evidence>
<proteinExistence type="predicted"/>
<dbReference type="Gene3D" id="3.40.630.30">
    <property type="match status" value="1"/>
</dbReference>
<name>A0ABW9W9W3_9BURK</name>
<protein>
    <submittedName>
        <fullName evidence="2">GNAT family N-acetyltransferase</fullName>
    </submittedName>
</protein>
<dbReference type="EMBL" id="WWCT01000053">
    <property type="protein sequence ID" value="MYN30670.1"/>
    <property type="molecule type" value="Genomic_DNA"/>
</dbReference>
<sequence length="141" mass="15791">MDQLHISTEREALDLDLIHQFLSERSTWARGIPRATVERAINNSLCFGAYLDGRQVGFARVTTDYATFAYLADVFVVEAQRGQGVSKALVAAVMAHPDLQGLRRFMLATSDAHSLYARHGFTPPARPASLMERYFPDIYVN</sequence>
<evidence type="ECO:0000259" key="1">
    <source>
        <dbReference type="PROSITE" id="PS51186"/>
    </source>
</evidence>
<organism evidence="2 3">
    <name type="scientific">Duganella levis</name>
    <dbReference type="NCBI Taxonomy" id="2692169"/>
    <lineage>
        <taxon>Bacteria</taxon>
        <taxon>Pseudomonadati</taxon>
        <taxon>Pseudomonadota</taxon>
        <taxon>Betaproteobacteria</taxon>
        <taxon>Burkholderiales</taxon>
        <taxon>Oxalobacteraceae</taxon>
        <taxon>Telluria group</taxon>
        <taxon>Duganella</taxon>
    </lineage>
</organism>
<dbReference type="SUPFAM" id="SSF55729">
    <property type="entry name" value="Acyl-CoA N-acyltransferases (Nat)"/>
    <property type="match status" value="1"/>
</dbReference>
<dbReference type="InterPro" id="IPR053144">
    <property type="entry name" value="Acetyltransferase_Butenolide"/>
</dbReference>
<feature type="domain" description="N-acetyltransferase" evidence="1">
    <location>
        <begin position="4"/>
        <end position="141"/>
    </location>
</feature>
<dbReference type="Proteomes" id="UP000642144">
    <property type="component" value="Unassembled WGS sequence"/>
</dbReference>